<accession>A0A2L0UIL8</accession>
<dbReference type="EMBL" id="CP024915">
    <property type="protein sequence ID" value="AUZ89090.1"/>
    <property type="molecule type" value="Genomic_DNA"/>
</dbReference>
<dbReference type="Proteomes" id="UP000239187">
    <property type="component" value="Chromosome"/>
</dbReference>
<evidence type="ECO:0000313" key="3">
    <source>
        <dbReference type="Proteomes" id="UP000239187"/>
    </source>
</evidence>
<evidence type="ECO:0000256" key="1">
    <source>
        <dbReference type="SAM" id="MobiDB-lite"/>
    </source>
</evidence>
<organism evidence="2 3">
    <name type="scientific">Arthrobacter agilis</name>
    <dbReference type="NCBI Taxonomy" id="37921"/>
    <lineage>
        <taxon>Bacteria</taxon>
        <taxon>Bacillati</taxon>
        <taxon>Actinomycetota</taxon>
        <taxon>Actinomycetes</taxon>
        <taxon>Micrococcales</taxon>
        <taxon>Micrococcaceae</taxon>
        <taxon>Arthrobacter</taxon>
    </lineage>
</organism>
<name>A0A2L0UIL8_9MICC</name>
<dbReference type="AlphaFoldDB" id="A0A2L0UIL8"/>
<gene>
    <name evidence="2" type="ORF">CVO76_16710</name>
</gene>
<feature type="region of interest" description="Disordered" evidence="1">
    <location>
        <begin position="54"/>
        <end position="83"/>
    </location>
</feature>
<protein>
    <submittedName>
        <fullName evidence="2">Uncharacterized protein</fullName>
    </submittedName>
</protein>
<sequence length="83" mass="9525">MRTRLTPSDDFPEDLTALELPEVEVLNSKIHRELDHEYATDGEAAMETEIRHEELTEELDRRDQQPGSSPVRPDVVEPVLRSS</sequence>
<evidence type="ECO:0000313" key="2">
    <source>
        <dbReference type="EMBL" id="AUZ89090.1"/>
    </source>
</evidence>
<feature type="compositionally biased region" description="Basic and acidic residues" evidence="1">
    <location>
        <begin position="54"/>
        <end position="64"/>
    </location>
</feature>
<proteinExistence type="predicted"/>
<dbReference type="RefSeq" id="WP_208740206.1">
    <property type="nucleotide sequence ID" value="NZ_CP024915.1"/>
</dbReference>
<reference evidence="2 3" key="1">
    <citation type="submission" date="2017-11" db="EMBL/GenBank/DDBJ databases">
        <title>Draft genome of Arthrobacter agilis strain UMCV2, a plant growth-promoting rhizobacterium and biocontrol capacity of phytopathogenic fungi.</title>
        <authorList>
            <person name="Martinez-Camara R."/>
            <person name="Santoyo G."/>
            <person name="Moreno-Hagelsieb G."/>
            <person name="Valencia-Cantero E."/>
        </authorList>
    </citation>
    <scope>NUCLEOTIDE SEQUENCE [LARGE SCALE GENOMIC DNA]</scope>
    <source>
        <strain evidence="2 3">UMCV2</strain>
    </source>
</reference>